<dbReference type="STRING" id="395963.Bind_2868"/>
<dbReference type="UniPathway" id="UPA00226"/>
<protein>
    <recommendedName>
        <fullName evidence="9 10">Phosphogluconate dehydratase</fullName>
        <ecNumber evidence="9 10">4.2.1.12</ecNumber>
    </recommendedName>
</protein>
<evidence type="ECO:0000256" key="10">
    <source>
        <dbReference type="NCBIfam" id="TIGR01196"/>
    </source>
</evidence>
<dbReference type="GO" id="GO:0009255">
    <property type="term" value="P:Entner-Doudoroff pathway through 6-phosphogluconate"/>
    <property type="evidence" value="ECO:0007669"/>
    <property type="project" value="UniProtKB-UniRule"/>
</dbReference>
<dbReference type="GO" id="GO:0004456">
    <property type="term" value="F:phosphogluconate dehydratase activity"/>
    <property type="evidence" value="ECO:0007669"/>
    <property type="project" value="UniProtKB-UniRule"/>
</dbReference>
<dbReference type="GO" id="GO:0005829">
    <property type="term" value="C:cytosol"/>
    <property type="evidence" value="ECO:0007669"/>
    <property type="project" value="TreeGrafter"/>
</dbReference>
<dbReference type="SUPFAM" id="SSF143975">
    <property type="entry name" value="IlvD/EDD N-terminal domain-like"/>
    <property type="match status" value="1"/>
</dbReference>
<reference evidence="13 14" key="2">
    <citation type="journal article" date="2010" name="J. Bacteriol.">
        <title>Complete genome sequence of Beijerinckia indica subsp. indica.</title>
        <authorList>
            <person name="Tamas I."/>
            <person name="Dedysh S.N."/>
            <person name="Liesack W."/>
            <person name="Stott M.B."/>
            <person name="Alam M."/>
            <person name="Murrell J.C."/>
            <person name="Dunfield P.F."/>
        </authorList>
    </citation>
    <scope>NUCLEOTIDE SEQUENCE [LARGE SCALE GENOMIC DNA]</scope>
    <source>
        <strain evidence="14">ATCC 9039 / DSM 1715 / NCIMB 8712</strain>
    </source>
</reference>
<dbReference type="InterPro" id="IPR037237">
    <property type="entry name" value="IlvD/EDD_N"/>
</dbReference>
<dbReference type="eggNOG" id="COG0129">
    <property type="taxonomic scope" value="Bacteria"/>
</dbReference>
<dbReference type="InterPro" id="IPR042096">
    <property type="entry name" value="Dihydro-acid_dehy_C"/>
</dbReference>
<evidence type="ECO:0000256" key="4">
    <source>
        <dbReference type="ARBA" id="ARBA00023004"/>
    </source>
</evidence>
<dbReference type="PROSITE" id="PS00886">
    <property type="entry name" value="ILVD_EDD_1"/>
    <property type="match status" value="1"/>
</dbReference>
<feature type="domain" description="Dihydroxy-acid/6-phosphogluconate dehydratase C-terminal" evidence="12">
    <location>
        <begin position="413"/>
        <end position="605"/>
    </location>
</feature>
<keyword evidence="7 9" id="KW-0456">Lyase</keyword>
<sequence>MTIEATINARIGDVTERVARRSHDQRRRYLDRIEQAASAKPQRQKLGCANQAHGFAACGAEDKVMLRAGDGANLAIVTAYNDMLSAHQPYEHFPELIRAAARAAGGTAQVAGGVPAMCDGITQGEAGMELSLFSRDVIALSTAVALSHQTFDAAVYLGICDKIVPGLVIGALSFGHLPAVFIPSGPMTSGVPNSEKAKVRQLFAEGKVDRAALLDIEAKSYHGVGTCTFYGTANTNQMLMEIMGLHLPGSSFVTPNTPLRQALTRAAAERAMAITTFGNDYTPIGRMLDERAFINGIVGLNATGGSTNHTLHLVAMAAAAGLTLDWQDFADLAEVTPLLTRIYPNGTADVNHFHAAGGMGFLIRELIGAGLLHKNATTVFGQSLGSYVQEPWLDADGALAWRDGAAKTGDETILRGVDKPFQPTGGLRVLNGDLGRAVIKTSAVAAERHVIEAPARIFHSQEALQTAFKAGELEQDFIAVVRFQGPKAIGMPELHKLMPPLGILQDRGFKVALVTDGRLSGASGKVPSAIHVTPEAAEGGPIAKVREGDLIRLDAVAGTLTVLIDPAEWAARTPVTEDLSSSHYGIGRELFSTFRASVGAADAGASIFSGVPA</sequence>
<keyword evidence="8 9" id="KW-0119">Carbohydrate metabolism</keyword>
<organism evidence="13 14">
    <name type="scientific">Beijerinckia indica subsp. indica (strain ATCC 9039 / DSM 1715 / NCIMB 8712)</name>
    <dbReference type="NCBI Taxonomy" id="395963"/>
    <lineage>
        <taxon>Bacteria</taxon>
        <taxon>Pseudomonadati</taxon>
        <taxon>Pseudomonadota</taxon>
        <taxon>Alphaproteobacteria</taxon>
        <taxon>Hyphomicrobiales</taxon>
        <taxon>Beijerinckiaceae</taxon>
        <taxon>Beijerinckia</taxon>
    </lineage>
</organism>
<dbReference type="PANTHER" id="PTHR43661:SF1">
    <property type="entry name" value="PHOSPHOGLUCONATE DEHYDRATASE"/>
    <property type="match status" value="1"/>
</dbReference>
<dbReference type="HOGENOM" id="CLU_014271_1_2_5"/>
<dbReference type="GO" id="GO:0046872">
    <property type="term" value="F:metal ion binding"/>
    <property type="evidence" value="ECO:0007669"/>
    <property type="project" value="UniProtKB-KW"/>
</dbReference>
<evidence type="ECO:0000256" key="6">
    <source>
        <dbReference type="ARBA" id="ARBA00023064"/>
    </source>
</evidence>
<dbReference type="InterPro" id="IPR056740">
    <property type="entry name" value="ILV_EDD_C"/>
</dbReference>
<dbReference type="EC" id="4.2.1.12" evidence="9 10"/>
<keyword evidence="6 9" id="KW-0311">Gluconate utilization</keyword>
<comment type="similarity">
    <text evidence="1 9">Belongs to the IlvD/Edd family.</text>
</comment>
<dbReference type="Pfam" id="PF24877">
    <property type="entry name" value="ILV_EDD_C"/>
    <property type="match status" value="1"/>
</dbReference>
<evidence type="ECO:0000256" key="7">
    <source>
        <dbReference type="ARBA" id="ARBA00023239"/>
    </source>
</evidence>
<name>B2IKF7_BEII9</name>
<dbReference type="InterPro" id="IPR004786">
    <property type="entry name" value="6-phosphgluc_deHydtase"/>
</dbReference>
<feature type="binding site" evidence="9">
    <location>
        <position position="160"/>
    </location>
    <ligand>
        <name>[4Fe-4S] cluster</name>
        <dbReference type="ChEBI" id="CHEBI:49883"/>
    </ligand>
</feature>
<evidence type="ECO:0000259" key="11">
    <source>
        <dbReference type="Pfam" id="PF00920"/>
    </source>
</evidence>
<accession>B2IKF7</accession>
<dbReference type="NCBIfam" id="TIGR01196">
    <property type="entry name" value="edd"/>
    <property type="match status" value="1"/>
</dbReference>
<evidence type="ECO:0000256" key="5">
    <source>
        <dbReference type="ARBA" id="ARBA00023014"/>
    </source>
</evidence>
<evidence type="ECO:0000256" key="9">
    <source>
        <dbReference type="HAMAP-Rule" id="MF_02094"/>
    </source>
</evidence>
<dbReference type="PROSITE" id="PS00887">
    <property type="entry name" value="ILVD_EDD_2"/>
    <property type="match status" value="1"/>
</dbReference>
<dbReference type="FunFam" id="3.50.30.80:FF:000001">
    <property type="entry name" value="Dihydroxy-acid dehydratase"/>
    <property type="match status" value="1"/>
</dbReference>
<dbReference type="Pfam" id="PF00920">
    <property type="entry name" value="ILVD_EDD_N"/>
    <property type="match status" value="1"/>
</dbReference>
<dbReference type="InterPro" id="IPR000581">
    <property type="entry name" value="ILV_EDD_N"/>
</dbReference>
<dbReference type="OrthoDB" id="7793094at2"/>
<comment type="cofactor">
    <cofactor evidence="9">
        <name>[4Fe-4S] cluster</name>
        <dbReference type="ChEBI" id="CHEBI:49883"/>
    </cofactor>
    <text evidence="9">Binds 1 [4Fe-4S] cluster.</text>
</comment>
<proteinExistence type="inferred from homology"/>
<comment type="function">
    <text evidence="9">Catalyzes the dehydration of 6-phospho-D-gluconate to 2-dehydro-3-deoxy-6-phospho-D-gluconate.</text>
</comment>
<evidence type="ECO:0000256" key="8">
    <source>
        <dbReference type="ARBA" id="ARBA00023277"/>
    </source>
</evidence>
<dbReference type="GO" id="GO:0051539">
    <property type="term" value="F:4 iron, 4 sulfur cluster binding"/>
    <property type="evidence" value="ECO:0007669"/>
    <property type="project" value="UniProtKB-UniRule"/>
</dbReference>
<evidence type="ECO:0000313" key="13">
    <source>
        <dbReference type="EMBL" id="ACB96437.1"/>
    </source>
</evidence>
<keyword evidence="14" id="KW-1185">Reference proteome</keyword>
<dbReference type="Proteomes" id="UP000001695">
    <property type="component" value="Chromosome"/>
</dbReference>
<keyword evidence="3 9" id="KW-0479">Metal-binding</keyword>
<keyword evidence="5 9" id="KW-0411">Iron-sulfur</keyword>
<keyword evidence="2 9" id="KW-0004">4Fe-4S</keyword>
<dbReference type="KEGG" id="bid:Bind_2868"/>
<gene>
    <name evidence="9" type="primary">edd</name>
    <name evidence="13" type="ordered locus">Bind_2868</name>
</gene>
<keyword evidence="4 9" id="KW-0408">Iron</keyword>
<comment type="catalytic activity">
    <reaction evidence="9">
        <text>6-phospho-D-gluconate = 2-dehydro-3-deoxy-6-phospho-D-gluconate + H2O</text>
        <dbReference type="Rhea" id="RHEA:17277"/>
        <dbReference type="ChEBI" id="CHEBI:15377"/>
        <dbReference type="ChEBI" id="CHEBI:57569"/>
        <dbReference type="ChEBI" id="CHEBI:58759"/>
        <dbReference type="EC" id="4.2.1.12"/>
    </reaction>
</comment>
<dbReference type="RefSeq" id="WP_012385788.1">
    <property type="nucleotide sequence ID" value="NC_010581.1"/>
</dbReference>
<dbReference type="EMBL" id="CP001016">
    <property type="protein sequence ID" value="ACB96437.1"/>
    <property type="molecule type" value="Genomic_DNA"/>
</dbReference>
<dbReference type="PANTHER" id="PTHR43661">
    <property type="entry name" value="D-XYLONATE DEHYDRATASE"/>
    <property type="match status" value="1"/>
</dbReference>
<feature type="domain" description="Dihydroxy-acid/6-phosphogluconate dehydratase N-terminal" evidence="11">
    <location>
        <begin position="73"/>
        <end position="385"/>
    </location>
</feature>
<evidence type="ECO:0000256" key="2">
    <source>
        <dbReference type="ARBA" id="ARBA00022485"/>
    </source>
</evidence>
<dbReference type="GO" id="GO:0019521">
    <property type="term" value="P:D-gluconate metabolic process"/>
    <property type="evidence" value="ECO:0007669"/>
    <property type="project" value="UniProtKB-KW"/>
</dbReference>
<dbReference type="SUPFAM" id="SSF52016">
    <property type="entry name" value="LeuD/IlvD-like"/>
    <property type="match status" value="1"/>
</dbReference>
<dbReference type="AlphaFoldDB" id="B2IKF7"/>
<dbReference type="HAMAP" id="MF_02094">
    <property type="entry name" value="Edd"/>
    <property type="match status" value="1"/>
</dbReference>
<evidence type="ECO:0000259" key="12">
    <source>
        <dbReference type="Pfam" id="PF24877"/>
    </source>
</evidence>
<feature type="binding site" evidence="9">
    <location>
        <position position="227"/>
    </location>
    <ligand>
        <name>[4Fe-4S] cluster</name>
        <dbReference type="ChEBI" id="CHEBI:49883"/>
    </ligand>
</feature>
<reference evidence="14" key="1">
    <citation type="submission" date="2008-03" db="EMBL/GenBank/DDBJ databases">
        <title>Complete sequence of chromosome of Beijerinckia indica subsp. indica ATCC 9039.</title>
        <authorList>
            <consortium name="US DOE Joint Genome Institute"/>
            <person name="Copeland A."/>
            <person name="Lucas S."/>
            <person name="Lapidus A."/>
            <person name="Glavina del Rio T."/>
            <person name="Dalin E."/>
            <person name="Tice H."/>
            <person name="Bruce D."/>
            <person name="Goodwin L."/>
            <person name="Pitluck S."/>
            <person name="LaButti K."/>
            <person name="Schmutz J."/>
            <person name="Larimer F."/>
            <person name="Land M."/>
            <person name="Hauser L."/>
            <person name="Kyrpides N."/>
            <person name="Mikhailova N."/>
            <person name="Dunfield P.F."/>
            <person name="Dedysh S.N."/>
            <person name="Liesack W."/>
            <person name="Saw J.H."/>
            <person name="Alam M."/>
            <person name="Chen Y."/>
            <person name="Murrell J.C."/>
            <person name="Richardson P."/>
        </authorList>
    </citation>
    <scope>NUCLEOTIDE SEQUENCE [LARGE SCALE GENOMIC DNA]</scope>
    <source>
        <strain evidence="14">ATCC 9039 / DSM 1715 / NCIMB 8712</strain>
    </source>
</reference>
<dbReference type="InterPro" id="IPR020558">
    <property type="entry name" value="DiOHA_6PGluconate_deHydtase_CS"/>
</dbReference>
<dbReference type="Gene3D" id="3.50.30.80">
    <property type="entry name" value="IlvD/EDD C-terminal domain-like"/>
    <property type="match status" value="1"/>
</dbReference>
<evidence type="ECO:0000256" key="3">
    <source>
        <dbReference type="ARBA" id="ARBA00022723"/>
    </source>
</evidence>
<comment type="pathway">
    <text evidence="9">Carbohydrate metabolism; Entner-Doudoroff pathway.</text>
</comment>
<evidence type="ECO:0000313" key="14">
    <source>
        <dbReference type="Proteomes" id="UP000001695"/>
    </source>
</evidence>
<evidence type="ECO:0000256" key="1">
    <source>
        <dbReference type="ARBA" id="ARBA00006486"/>
    </source>
</evidence>